<proteinExistence type="predicted"/>
<dbReference type="CDD" id="cd11586">
    <property type="entry name" value="VbhA_like"/>
    <property type="match status" value="1"/>
</dbReference>
<evidence type="ECO:0000313" key="3">
    <source>
        <dbReference type="Proteomes" id="UP001596104"/>
    </source>
</evidence>
<dbReference type="Proteomes" id="UP001596104">
    <property type="component" value="Unassembled WGS sequence"/>
</dbReference>
<keyword evidence="3" id="KW-1185">Reference proteome</keyword>
<dbReference type="InterPro" id="IPR043038">
    <property type="entry name" value="VbhA_sf"/>
</dbReference>
<protein>
    <submittedName>
        <fullName evidence="2">Antitoxin VbhA family protein</fullName>
    </submittedName>
</protein>
<reference evidence="3" key="1">
    <citation type="journal article" date="2019" name="Int. J. Syst. Evol. Microbiol.">
        <title>The Global Catalogue of Microorganisms (GCM) 10K type strain sequencing project: providing services to taxonomists for standard genome sequencing and annotation.</title>
        <authorList>
            <consortium name="The Broad Institute Genomics Platform"/>
            <consortium name="The Broad Institute Genome Sequencing Center for Infectious Disease"/>
            <person name="Wu L."/>
            <person name="Ma J."/>
        </authorList>
    </citation>
    <scope>NUCLEOTIDE SEQUENCE [LARGE SCALE GENOMIC DNA]</scope>
    <source>
        <strain evidence="3">CGMCC 1.16326</strain>
    </source>
</reference>
<dbReference type="Gene3D" id="1.10.8.1050">
    <property type="entry name" value="Antitoxin VbhA-like"/>
    <property type="match status" value="1"/>
</dbReference>
<sequence>MSATCARFGRTWGAGARHKMENAMAEQENHYDIVADIMLDIIESEWSSAEKLWLAQHLRASHQAARRLVLDKRFVWNDDRPGEPYRLDADAEAEILALRGDIAKRREHAREAIGNARLAGARLSREYMELSELYVLGLIDIDEMVERGKRMWGNPE</sequence>
<name>A0ABW0HDQ8_9HYPH</name>
<dbReference type="Pfam" id="PF18495">
    <property type="entry name" value="VbhA"/>
    <property type="match status" value="1"/>
</dbReference>
<organism evidence="2 3">
    <name type="scientific">Bosea vestrisii</name>
    <dbReference type="NCBI Taxonomy" id="151416"/>
    <lineage>
        <taxon>Bacteria</taxon>
        <taxon>Pseudomonadati</taxon>
        <taxon>Pseudomonadota</taxon>
        <taxon>Alphaproteobacteria</taxon>
        <taxon>Hyphomicrobiales</taxon>
        <taxon>Boseaceae</taxon>
        <taxon>Bosea</taxon>
    </lineage>
</organism>
<accession>A0ABW0HDQ8</accession>
<feature type="domain" description="Antitoxin VbhA" evidence="1">
    <location>
        <begin position="105"/>
        <end position="147"/>
    </location>
</feature>
<dbReference type="InterPro" id="IPR041535">
    <property type="entry name" value="VbhA"/>
</dbReference>
<gene>
    <name evidence="2" type="ORF">ACFPPC_17805</name>
</gene>
<comment type="caution">
    <text evidence="2">The sequence shown here is derived from an EMBL/GenBank/DDBJ whole genome shotgun (WGS) entry which is preliminary data.</text>
</comment>
<dbReference type="RefSeq" id="WP_377009842.1">
    <property type="nucleotide sequence ID" value="NZ_JBHSLV010000031.1"/>
</dbReference>
<dbReference type="EMBL" id="JBHSLV010000031">
    <property type="protein sequence ID" value="MFC5394498.1"/>
    <property type="molecule type" value="Genomic_DNA"/>
</dbReference>
<evidence type="ECO:0000313" key="2">
    <source>
        <dbReference type="EMBL" id="MFC5394498.1"/>
    </source>
</evidence>
<dbReference type="InterPro" id="IPR033788">
    <property type="entry name" value="VbhA-like"/>
</dbReference>
<evidence type="ECO:0000259" key="1">
    <source>
        <dbReference type="Pfam" id="PF18495"/>
    </source>
</evidence>